<feature type="compositionally biased region" description="Pro residues" evidence="1">
    <location>
        <begin position="346"/>
        <end position="357"/>
    </location>
</feature>
<dbReference type="STRING" id="47428.A0A284RH84"/>
<dbReference type="AlphaFoldDB" id="A0A284RH84"/>
<organism evidence="2 3">
    <name type="scientific">Armillaria ostoyae</name>
    <name type="common">Armillaria root rot fungus</name>
    <dbReference type="NCBI Taxonomy" id="47428"/>
    <lineage>
        <taxon>Eukaryota</taxon>
        <taxon>Fungi</taxon>
        <taxon>Dikarya</taxon>
        <taxon>Basidiomycota</taxon>
        <taxon>Agaricomycotina</taxon>
        <taxon>Agaricomycetes</taxon>
        <taxon>Agaricomycetidae</taxon>
        <taxon>Agaricales</taxon>
        <taxon>Marasmiineae</taxon>
        <taxon>Physalacriaceae</taxon>
        <taxon>Armillaria</taxon>
    </lineage>
</organism>
<dbReference type="EMBL" id="FUEG01000009">
    <property type="protein sequence ID" value="SJL08114.1"/>
    <property type="molecule type" value="Genomic_DNA"/>
</dbReference>
<evidence type="ECO:0000313" key="2">
    <source>
        <dbReference type="EMBL" id="SJL08114.1"/>
    </source>
</evidence>
<name>A0A284RH84_ARMOS</name>
<feature type="compositionally biased region" description="Acidic residues" evidence="1">
    <location>
        <begin position="295"/>
        <end position="320"/>
    </location>
</feature>
<reference evidence="3" key="1">
    <citation type="journal article" date="2017" name="Nat. Ecol. Evol.">
        <title>Genome expansion and lineage-specific genetic innovations in the forest pathogenic fungi Armillaria.</title>
        <authorList>
            <person name="Sipos G."/>
            <person name="Prasanna A.N."/>
            <person name="Walter M.C."/>
            <person name="O'Connor E."/>
            <person name="Balint B."/>
            <person name="Krizsan K."/>
            <person name="Kiss B."/>
            <person name="Hess J."/>
            <person name="Varga T."/>
            <person name="Slot J."/>
            <person name="Riley R."/>
            <person name="Boka B."/>
            <person name="Rigling D."/>
            <person name="Barry K."/>
            <person name="Lee J."/>
            <person name="Mihaltcheva S."/>
            <person name="LaButti K."/>
            <person name="Lipzen A."/>
            <person name="Waldron R."/>
            <person name="Moloney N.M."/>
            <person name="Sperisen C."/>
            <person name="Kredics L."/>
            <person name="Vagvoelgyi C."/>
            <person name="Patrignani A."/>
            <person name="Fitzpatrick D."/>
            <person name="Nagy I."/>
            <person name="Doyle S."/>
            <person name="Anderson J.B."/>
            <person name="Grigoriev I.V."/>
            <person name="Gueldener U."/>
            <person name="Muensterkoetter M."/>
            <person name="Nagy L.G."/>
        </authorList>
    </citation>
    <scope>NUCLEOTIDE SEQUENCE [LARGE SCALE GENOMIC DNA]</scope>
    <source>
        <strain evidence="3">C18/9</strain>
    </source>
</reference>
<feature type="compositionally biased region" description="Pro residues" evidence="1">
    <location>
        <begin position="386"/>
        <end position="399"/>
    </location>
</feature>
<dbReference type="Proteomes" id="UP000219338">
    <property type="component" value="Unassembled WGS sequence"/>
</dbReference>
<evidence type="ECO:0000256" key="1">
    <source>
        <dbReference type="SAM" id="MobiDB-lite"/>
    </source>
</evidence>
<feature type="region of interest" description="Disordered" evidence="1">
    <location>
        <begin position="380"/>
        <end position="420"/>
    </location>
</feature>
<sequence>MNAPGFSGSVAGNGSSLLFPSPAQFTFNQPELNSDFSSFASSSQNHHYNLNHTGPHVAQYNQELAFLSKATRDMLFQSGNSAYMQIYSKMEVLERENITLKADLAANKTLVAFLTENRTQTAQSSHVLGGPAILSTSLAPLPALNKADYANVRFWTKSSYTEYEKKYKGDTNALATRKRRRGRQLKGNNEPGTDIVTRYSFLEDIDGNLVPADRLNLISIKSRQCWFSLLRTGHAPAKWRAKDDAASAYYRREMESEFIEFRFGADGWKLEKYASLNYSSWYNNHVKSKVANSDSNDDEEELKADDEEEPKDDDDEDSDPETTRKPQKQHRQSSPTLDETDLFCMTPPPSEEPPSSPDLPSFYDPLSNIYDDIDQIIETPAERPSPLDPPPQPCAPPQEPYNNEVPDGPESPITRPTSPETDELIDDIDTDLVAMEAATATSIKATKTSTIEKKKPRPRGPKVAMLRANCITARNECMADWLETHAGGLEEDFNKHFATLSKPQKKIYDARAKMKKNGPGPATIFCERGARQDLLRYKDNFRGCDGSVTNNGRGVIFSLYLFYLEHVAWIAWKKEQIVPPTQYQVFTLGATKLRK</sequence>
<proteinExistence type="predicted"/>
<dbReference type="OrthoDB" id="3235325at2759"/>
<evidence type="ECO:0000313" key="3">
    <source>
        <dbReference type="Proteomes" id="UP000219338"/>
    </source>
</evidence>
<gene>
    <name evidence="2" type="ORF">ARMOST_11477</name>
</gene>
<dbReference type="OMA" id="RANCITA"/>
<protein>
    <submittedName>
        <fullName evidence="2">Uncharacterized protein</fullName>
    </submittedName>
</protein>
<feature type="region of interest" description="Disordered" evidence="1">
    <location>
        <begin position="289"/>
        <end position="367"/>
    </location>
</feature>
<accession>A0A284RH84</accession>
<keyword evidence="3" id="KW-1185">Reference proteome</keyword>